<name>A0A9Q0J7V8_9ROSI</name>
<dbReference type="InterPro" id="IPR050651">
    <property type="entry name" value="Plant_Cytochrome_P450_Monoox"/>
</dbReference>
<evidence type="ECO:0000256" key="8">
    <source>
        <dbReference type="ARBA" id="ARBA00023002"/>
    </source>
</evidence>
<evidence type="ECO:0000256" key="11">
    <source>
        <dbReference type="ARBA" id="ARBA00023136"/>
    </source>
</evidence>
<evidence type="ECO:0000256" key="2">
    <source>
        <dbReference type="ARBA" id="ARBA00004370"/>
    </source>
</evidence>
<dbReference type="FunFam" id="1.10.630.10:FF:000023">
    <property type="entry name" value="Cytochrome P450 family protein"/>
    <property type="match status" value="1"/>
</dbReference>
<dbReference type="GO" id="GO:0016020">
    <property type="term" value="C:membrane"/>
    <property type="evidence" value="ECO:0007669"/>
    <property type="project" value="UniProtKB-SubCell"/>
</dbReference>
<feature type="binding site" description="axial binding residue" evidence="12">
    <location>
        <position position="433"/>
    </location>
    <ligand>
        <name>heme</name>
        <dbReference type="ChEBI" id="CHEBI:30413"/>
    </ligand>
    <ligandPart>
        <name>Fe</name>
        <dbReference type="ChEBI" id="CHEBI:18248"/>
    </ligandPart>
</feature>
<dbReference type="GO" id="GO:0020037">
    <property type="term" value="F:heme binding"/>
    <property type="evidence" value="ECO:0007669"/>
    <property type="project" value="InterPro"/>
</dbReference>
<dbReference type="GO" id="GO:0005506">
    <property type="term" value="F:iron ion binding"/>
    <property type="evidence" value="ECO:0007669"/>
    <property type="project" value="InterPro"/>
</dbReference>
<evidence type="ECO:0000256" key="13">
    <source>
        <dbReference type="RuleBase" id="RU000461"/>
    </source>
</evidence>
<dbReference type="GO" id="GO:0016705">
    <property type="term" value="F:oxidoreductase activity, acting on paired donors, with incorporation or reduction of molecular oxygen"/>
    <property type="evidence" value="ECO:0007669"/>
    <property type="project" value="InterPro"/>
</dbReference>
<keyword evidence="5 14" id="KW-0812">Transmembrane</keyword>
<sequence length="495" mass="56961">MDDLLLRSLVFIFILTLAIKFLLNRRKQERKLPPSPPAIPIIGHLHLLKQPLHRTFHSLSQKYGAIVSLRLGSRLAVVVSSPSLVEECFTKNDIVFANRPFFPSARHLSYNQTTLGAAPYGDHWRNLRRIASSEIFSPTRLNMFVDVRKDEVKSLLRRLYHVCNKGFVKVKLRPMFMDLSFNIVMRMVAGKRYYGLEQVEEARRFREILTECFQYTEVSDPADIFPILKAFGFTGVEKKCMSIGHRLDVFLQELVDEHRNKKDGNAMINRLLDLQQSHPQYYTDEIIKGLMQVLLLAGTETTATTLEWAMSNMLNHPDVLKKDKEELDTQVGQHRLIDESDYPNLQYLQRLTCESLRLYPTAPYLVPHLSSDECTIGGYYVPEDTMLFVNAWSIHRDPKLWDDPTKLKPERFGAHQKVESSKFLPFGLGRRACPGDGLAKKVMTLTLGALIQCFCWERVNGDEIDMTEKAKISMSKVEQLELMCKPQPNLEILLS</sequence>
<evidence type="ECO:0000256" key="7">
    <source>
        <dbReference type="ARBA" id="ARBA00022989"/>
    </source>
</evidence>
<dbReference type="CDD" id="cd20653">
    <property type="entry name" value="CYP81"/>
    <property type="match status" value="1"/>
</dbReference>
<evidence type="ECO:0000256" key="10">
    <source>
        <dbReference type="ARBA" id="ARBA00023033"/>
    </source>
</evidence>
<keyword evidence="8 13" id="KW-0560">Oxidoreductase</keyword>
<keyword evidence="9 12" id="KW-0408">Iron</keyword>
<dbReference type="Gene3D" id="1.10.630.10">
    <property type="entry name" value="Cytochrome P450"/>
    <property type="match status" value="1"/>
</dbReference>
<evidence type="ECO:0000256" key="4">
    <source>
        <dbReference type="ARBA" id="ARBA00022617"/>
    </source>
</evidence>
<dbReference type="GO" id="GO:0004497">
    <property type="term" value="F:monooxygenase activity"/>
    <property type="evidence" value="ECO:0007669"/>
    <property type="project" value="UniProtKB-KW"/>
</dbReference>
<evidence type="ECO:0000256" key="1">
    <source>
        <dbReference type="ARBA" id="ARBA00001971"/>
    </source>
</evidence>
<gene>
    <name evidence="15" type="ORF">Tsubulata_048581</name>
</gene>
<dbReference type="InterPro" id="IPR001128">
    <property type="entry name" value="Cyt_P450"/>
</dbReference>
<reference evidence="15" key="1">
    <citation type="submission" date="2022-02" db="EMBL/GenBank/DDBJ databases">
        <authorList>
            <person name="Henning P.M."/>
            <person name="McCubbin A.G."/>
            <person name="Shore J.S."/>
        </authorList>
    </citation>
    <scope>NUCLEOTIDE SEQUENCE</scope>
    <source>
        <strain evidence="15">F60SS</strain>
        <tissue evidence="15">Leaves</tissue>
    </source>
</reference>
<comment type="subcellular location">
    <subcellularLocation>
        <location evidence="2">Membrane</location>
    </subcellularLocation>
</comment>
<dbReference type="Proteomes" id="UP001141552">
    <property type="component" value="Unassembled WGS sequence"/>
</dbReference>
<evidence type="ECO:0000256" key="9">
    <source>
        <dbReference type="ARBA" id="ARBA00023004"/>
    </source>
</evidence>
<evidence type="ECO:0000256" key="14">
    <source>
        <dbReference type="SAM" id="Phobius"/>
    </source>
</evidence>
<organism evidence="15 16">
    <name type="scientific">Turnera subulata</name>
    <dbReference type="NCBI Taxonomy" id="218843"/>
    <lineage>
        <taxon>Eukaryota</taxon>
        <taxon>Viridiplantae</taxon>
        <taxon>Streptophyta</taxon>
        <taxon>Embryophyta</taxon>
        <taxon>Tracheophyta</taxon>
        <taxon>Spermatophyta</taxon>
        <taxon>Magnoliopsida</taxon>
        <taxon>eudicotyledons</taxon>
        <taxon>Gunneridae</taxon>
        <taxon>Pentapetalae</taxon>
        <taxon>rosids</taxon>
        <taxon>fabids</taxon>
        <taxon>Malpighiales</taxon>
        <taxon>Passifloraceae</taxon>
        <taxon>Turnera</taxon>
    </lineage>
</organism>
<reference evidence="15" key="2">
    <citation type="journal article" date="2023" name="Plants (Basel)">
        <title>Annotation of the Turnera subulata (Passifloraceae) Draft Genome Reveals the S-Locus Evolved after the Divergence of Turneroideae from Passifloroideae in a Stepwise Manner.</title>
        <authorList>
            <person name="Henning P.M."/>
            <person name="Roalson E.H."/>
            <person name="Mir W."/>
            <person name="McCubbin A.G."/>
            <person name="Shore J.S."/>
        </authorList>
    </citation>
    <scope>NUCLEOTIDE SEQUENCE</scope>
    <source>
        <strain evidence="15">F60SS</strain>
    </source>
</reference>
<dbReference type="InterPro" id="IPR036396">
    <property type="entry name" value="Cyt_P450_sf"/>
</dbReference>
<evidence type="ECO:0000313" key="15">
    <source>
        <dbReference type="EMBL" id="KAJ4832771.1"/>
    </source>
</evidence>
<dbReference type="InterPro" id="IPR017972">
    <property type="entry name" value="Cyt_P450_CS"/>
</dbReference>
<evidence type="ECO:0000256" key="12">
    <source>
        <dbReference type="PIRSR" id="PIRSR602401-1"/>
    </source>
</evidence>
<evidence type="ECO:0000313" key="16">
    <source>
        <dbReference type="Proteomes" id="UP001141552"/>
    </source>
</evidence>
<evidence type="ECO:0000256" key="6">
    <source>
        <dbReference type="ARBA" id="ARBA00022723"/>
    </source>
</evidence>
<dbReference type="AlphaFoldDB" id="A0A9Q0J7V8"/>
<keyword evidence="11 14" id="KW-0472">Membrane</keyword>
<keyword evidence="4 12" id="KW-0349">Heme</keyword>
<dbReference type="PROSITE" id="PS00086">
    <property type="entry name" value="CYTOCHROME_P450"/>
    <property type="match status" value="1"/>
</dbReference>
<dbReference type="OrthoDB" id="819925at2759"/>
<evidence type="ECO:0000256" key="5">
    <source>
        <dbReference type="ARBA" id="ARBA00022692"/>
    </source>
</evidence>
<dbReference type="PANTHER" id="PTHR47947:SF26">
    <property type="entry name" value="CYTOCHROME P450"/>
    <property type="match status" value="1"/>
</dbReference>
<dbReference type="SUPFAM" id="SSF48264">
    <property type="entry name" value="Cytochrome P450"/>
    <property type="match status" value="1"/>
</dbReference>
<proteinExistence type="inferred from homology"/>
<protein>
    <recommendedName>
        <fullName evidence="17">Cytochrome P450</fullName>
    </recommendedName>
</protein>
<dbReference type="InterPro" id="IPR002401">
    <property type="entry name" value="Cyt_P450_E_grp-I"/>
</dbReference>
<keyword evidence="6 12" id="KW-0479">Metal-binding</keyword>
<dbReference type="PANTHER" id="PTHR47947">
    <property type="entry name" value="CYTOCHROME P450 82C3-RELATED"/>
    <property type="match status" value="1"/>
</dbReference>
<accession>A0A9Q0J7V8</accession>
<keyword evidence="7 14" id="KW-1133">Transmembrane helix</keyword>
<dbReference type="EMBL" id="JAKUCV010005078">
    <property type="protein sequence ID" value="KAJ4832771.1"/>
    <property type="molecule type" value="Genomic_DNA"/>
</dbReference>
<dbReference type="PRINTS" id="PR00385">
    <property type="entry name" value="P450"/>
</dbReference>
<keyword evidence="10 13" id="KW-0503">Monooxygenase</keyword>
<evidence type="ECO:0008006" key="17">
    <source>
        <dbReference type="Google" id="ProtNLM"/>
    </source>
</evidence>
<comment type="cofactor">
    <cofactor evidence="1 12">
        <name>heme</name>
        <dbReference type="ChEBI" id="CHEBI:30413"/>
    </cofactor>
</comment>
<keyword evidence="16" id="KW-1185">Reference proteome</keyword>
<feature type="transmembrane region" description="Helical" evidence="14">
    <location>
        <begin position="6"/>
        <end position="23"/>
    </location>
</feature>
<evidence type="ECO:0000256" key="3">
    <source>
        <dbReference type="ARBA" id="ARBA00010617"/>
    </source>
</evidence>
<dbReference type="PRINTS" id="PR00463">
    <property type="entry name" value="EP450I"/>
</dbReference>
<dbReference type="Pfam" id="PF00067">
    <property type="entry name" value="p450"/>
    <property type="match status" value="1"/>
</dbReference>
<comment type="caution">
    <text evidence="15">The sequence shown here is derived from an EMBL/GenBank/DDBJ whole genome shotgun (WGS) entry which is preliminary data.</text>
</comment>
<comment type="similarity">
    <text evidence="3 13">Belongs to the cytochrome P450 family.</text>
</comment>